<dbReference type="AlphaFoldDB" id="A0A166AVR4"/>
<evidence type="ECO:0000313" key="5">
    <source>
        <dbReference type="Proteomes" id="UP000076532"/>
    </source>
</evidence>
<dbReference type="GO" id="GO:0070124">
    <property type="term" value="P:mitochondrial translational initiation"/>
    <property type="evidence" value="ECO:0007669"/>
    <property type="project" value="TreeGrafter"/>
</dbReference>
<evidence type="ECO:0000256" key="2">
    <source>
        <dbReference type="ARBA" id="ARBA00022980"/>
    </source>
</evidence>
<gene>
    <name evidence="4" type="ORF">FIBSPDRAFT_836971</name>
</gene>
<reference evidence="4 5" key="1">
    <citation type="journal article" date="2016" name="Mol. Biol. Evol.">
        <title>Comparative Genomics of Early-Diverging Mushroom-Forming Fungi Provides Insights into the Origins of Lignocellulose Decay Capabilities.</title>
        <authorList>
            <person name="Nagy L.G."/>
            <person name="Riley R."/>
            <person name="Tritt A."/>
            <person name="Adam C."/>
            <person name="Daum C."/>
            <person name="Floudas D."/>
            <person name="Sun H."/>
            <person name="Yadav J.S."/>
            <person name="Pangilinan J."/>
            <person name="Larsson K.H."/>
            <person name="Matsuura K."/>
            <person name="Barry K."/>
            <person name="Labutti K."/>
            <person name="Kuo R."/>
            <person name="Ohm R.A."/>
            <person name="Bhattacharya S.S."/>
            <person name="Shirouzu T."/>
            <person name="Yoshinaga Y."/>
            <person name="Martin F.M."/>
            <person name="Grigoriev I.V."/>
            <person name="Hibbett D.S."/>
        </authorList>
    </citation>
    <scope>NUCLEOTIDE SEQUENCE [LARGE SCALE GENOMIC DNA]</scope>
    <source>
        <strain evidence="4 5">CBS 109695</strain>
    </source>
</reference>
<accession>A0A166AVR4</accession>
<comment type="similarity">
    <text evidence="1">Belongs to the bacterial ribosomal protein bS21 family.</text>
</comment>
<organism evidence="4 5">
    <name type="scientific">Athelia psychrophila</name>
    <dbReference type="NCBI Taxonomy" id="1759441"/>
    <lineage>
        <taxon>Eukaryota</taxon>
        <taxon>Fungi</taxon>
        <taxon>Dikarya</taxon>
        <taxon>Basidiomycota</taxon>
        <taxon>Agaricomycotina</taxon>
        <taxon>Agaricomycetes</taxon>
        <taxon>Agaricomycetidae</taxon>
        <taxon>Atheliales</taxon>
        <taxon>Atheliaceae</taxon>
        <taxon>Athelia</taxon>
    </lineage>
</organism>
<proteinExistence type="inferred from homology"/>
<dbReference type="GO" id="GO:0003735">
    <property type="term" value="F:structural constituent of ribosome"/>
    <property type="evidence" value="ECO:0007669"/>
    <property type="project" value="InterPro"/>
</dbReference>
<keyword evidence="3" id="KW-0687">Ribonucleoprotein</keyword>
<dbReference type="Proteomes" id="UP000076532">
    <property type="component" value="Unassembled WGS sequence"/>
</dbReference>
<dbReference type="STRING" id="436010.A0A166AVR4"/>
<protein>
    <recommendedName>
        <fullName evidence="6">Ribosomal protein S21</fullName>
    </recommendedName>
</protein>
<evidence type="ECO:0000313" key="4">
    <source>
        <dbReference type="EMBL" id="KZP12010.1"/>
    </source>
</evidence>
<evidence type="ECO:0000256" key="3">
    <source>
        <dbReference type="ARBA" id="ARBA00023274"/>
    </source>
</evidence>
<dbReference type="InterPro" id="IPR052837">
    <property type="entry name" value="Mitoribosomal_bS21"/>
</dbReference>
<dbReference type="GO" id="GO:0005763">
    <property type="term" value="C:mitochondrial small ribosomal subunit"/>
    <property type="evidence" value="ECO:0007669"/>
    <property type="project" value="TreeGrafter"/>
</dbReference>
<keyword evidence="2" id="KW-0689">Ribosomal protein</keyword>
<evidence type="ECO:0000256" key="1">
    <source>
        <dbReference type="ARBA" id="ARBA00006640"/>
    </source>
</evidence>
<dbReference type="Pfam" id="PF01165">
    <property type="entry name" value="Ribosomal_S21"/>
    <property type="match status" value="1"/>
</dbReference>
<keyword evidence="5" id="KW-1185">Reference proteome</keyword>
<dbReference type="InterPro" id="IPR001911">
    <property type="entry name" value="Ribosomal_bS21"/>
</dbReference>
<dbReference type="OrthoDB" id="2501249at2759"/>
<dbReference type="PANTHER" id="PTHR41237:SF1">
    <property type="entry name" value="SMALL RIBOSOMAL SUBUNIT PROTEIN BS21M"/>
    <property type="match status" value="1"/>
</dbReference>
<sequence length="165" mass="19047">MLSALALRFSTTGLRHHAVNSVSILSKNAALYSTRPISNSRQASTDPSLWHKALIDHAKAASVASSLSPEERWREKSDKLEVNPPPGVYAGRSLSVRPGELGRAMQNLTRRLRENRVAVQWKRQMRHEKKGVKRRRLVSERWRRRFADEIRRKIMLVRAIQRRGH</sequence>
<dbReference type="EMBL" id="KV417654">
    <property type="protein sequence ID" value="KZP12010.1"/>
    <property type="molecule type" value="Genomic_DNA"/>
</dbReference>
<dbReference type="PANTHER" id="PTHR41237">
    <property type="entry name" value="37S RIBOSOMAL PROTEIN MRP21, MITOCHONDRIAL"/>
    <property type="match status" value="1"/>
</dbReference>
<evidence type="ECO:0008006" key="6">
    <source>
        <dbReference type="Google" id="ProtNLM"/>
    </source>
</evidence>
<name>A0A166AVR4_9AGAM</name>